<accession>A0A2N5TA93</accession>
<proteinExistence type="predicted"/>
<organism evidence="2 3">
    <name type="scientific">Puccinia coronata f. sp. avenae</name>
    <dbReference type="NCBI Taxonomy" id="200324"/>
    <lineage>
        <taxon>Eukaryota</taxon>
        <taxon>Fungi</taxon>
        <taxon>Dikarya</taxon>
        <taxon>Basidiomycota</taxon>
        <taxon>Pucciniomycotina</taxon>
        <taxon>Pucciniomycetes</taxon>
        <taxon>Pucciniales</taxon>
        <taxon>Pucciniaceae</taxon>
        <taxon>Puccinia</taxon>
    </lineage>
</organism>
<sequence length="333" mass="38304">MCILRLFVCTALLLQEAFHGKLLKKRTEPSGGILTRVFRNTSPGFGIDSSMSSTKGAGLVRIADFHLVPPGAHEMKEMEKGLKDVYKFRAANNYGLRTRKEVRTFILNIIDSNAARLTKQYSEEFIQLGKPGGAANMDSAVNKLFDFYMISLVPALLKIFSGSSDKISPISSSPREHMLRGASCLKELKECLKLERPQENFKKTEFAFVQVALKALYILHDQILISDKQVREFFVDEYITKTVGRHLVYIYGEEYPKLSKILNFKPDMEFLKRDSQTSELHWWLKMLDKTTEGKIIYRSMQAFFGRMKPSNNSWDRIYFTKYLEAKFLDPESI</sequence>
<evidence type="ECO:0000256" key="1">
    <source>
        <dbReference type="SAM" id="SignalP"/>
    </source>
</evidence>
<name>A0A2N5TA93_9BASI</name>
<comment type="caution">
    <text evidence="2">The sequence shown here is derived from an EMBL/GenBank/DDBJ whole genome shotgun (WGS) entry which is preliminary data.</text>
</comment>
<feature type="chain" id="PRO_5014963434" description="EF-hand domain-containing protein" evidence="1">
    <location>
        <begin position="20"/>
        <end position="333"/>
    </location>
</feature>
<keyword evidence="1" id="KW-0732">Signal</keyword>
<protein>
    <recommendedName>
        <fullName evidence="4">EF-hand domain-containing protein</fullName>
    </recommendedName>
</protein>
<evidence type="ECO:0008006" key="4">
    <source>
        <dbReference type="Google" id="ProtNLM"/>
    </source>
</evidence>
<reference evidence="2 3" key="1">
    <citation type="submission" date="2017-11" db="EMBL/GenBank/DDBJ databases">
        <title>De novo assembly and phasing of dikaryotic genomes from two isolates of Puccinia coronata f. sp. avenae, the causal agent of oat crown rust.</title>
        <authorList>
            <person name="Miller M.E."/>
            <person name="Zhang Y."/>
            <person name="Omidvar V."/>
            <person name="Sperschneider J."/>
            <person name="Schwessinger B."/>
            <person name="Raley C."/>
            <person name="Palmer J.M."/>
            <person name="Garnica D."/>
            <person name="Upadhyaya N."/>
            <person name="Rathjen J."/>
            <person name="Taylor J.M."/>
            <person name="Park R.F."/>
            <person name="Dodds P.N."/>
            <person name="Hirsch C.D."/>
            <person name="Kianian S.F."/>
            <person name="Figueroa M."/>
        </authorList>
    </citation>
    <scope>NUCLEOTIDE SEQUENCE [LARGE SCALE GENOMIC DNA]</scope>
    <source>
        <strain evidence="2">12SD80</strain>
    </source>
</reference>
<dbReference type="EMBL" id="PGCI01000664">
    <property type="protein sequence ID" value="PLW22415.1"/>
    <property type="molecule type" value="Genomic_DNA"/>
</dbReference>
<gene>
    <name evidence="2" type="ORF">PCASD_13463</name>
</gene>
<dbReference type="AlphaFoldDB" id="A0A2N5TA93"/>
<dbReference type="Proteomes" id="UP000235392">
    <property type="component" value="Unassembled WGS sequence"/>
</dbReference>
<feature type="signal peptide" evidence="1">
    <location>
        <begin position="1"/>
        <end position="19"/>
    </location>
</feature>
<evidence type="ECO:0000313" key="3">
    <source>
        <dbReference type="Proteomes" id="UP000235392"/>
    </source>
</evidence>
<evidence type="ECO:0000313" key="2">
    <source>
        <dbReference type="EMBL" id="PLW22415.1"/>
    </source>
</evidence>